<feature type="domain" description="TIR" evidence="1">
    <location>
        <begin position="1"/>
        <end position="143"/>
    </location>
</feature>
<gene>
    <name evidence="2" type="ORF">P0M35_10665</name>
</gene>
<dbReference type="RefSeq" id="WP_321536386.1">
    <property type="nucleotide sequence ID" value="NZ_JARGDL010000016.1"/>
</dbReference>
<protein>
    <submittedName>
        <fullName evidence="2">Toll/interleukin-1 receptor domain-containing protein</fullName>
    </submittedName>
</protein>
<organism evidence="2 3">
    <name type="scientific">Stygiobacter electus</name>
    <dbReference type="NCBI Taxonomy" id="3032292"/>
    <lineage>
        <taxon>Bacteria</taxon>
        <taxon>Pseudomonadati</taxon>
        <taxon>Ignavibacteriota</taxon>
        <taxon>Ignavibacteria</taxon>
        <taxon>Ignavibacteriales</taxon>
        <taxon>Melioribacteraceae</taxon>
        <taxon>Stygiobacter</taxon>
    </lineage>
</organism>
<dbReference type="InterPro" id="IPR000157">
    <property type="entry name" value="TIR_dom"/>
</dbReference>
<dbReference type="GO" id="GO:0007165">
    <property type="term" value="P:signal transduction"/>
    <property type="evidence" value="ECO:0007669"/>
    <property type="project" value="InterPro"/>
</dbReference>
<dbReference type="InterPro" id="IPR035897">
    <property type="entry name" value="Toll_tir_struct_dom_sf"/>
</dbReference>
<keyword evidence="3" id="KW-1185">Reference proteome</keyword>
<dbReference type="PROSITE" id="PS50104">
    <property type="entry name" value="TIR"/>
    <property type="match status" value="1"/>
</dbReference>
<dbReference type="EMBL" id="JARGDL010000016">
    <property type="protein sequence ID" value="MDF1612615.1"/>
    <property type="molecule type" value="Genomic_DNA"/>
</dbReference>
<reference evidence="2" key="1">
    <citation type="submission" date="2023-03" db="EMBL/GenBank/DDBJ databases">
        <title>Stygiobacter electus gen. nov., sp. nov., facultatively anaerobic thermotolerant bacterium of the class Ignavibacteria from a well of Yessentuki mineral water deposit.</title>
        <authorList>
            <person name="Podosokorskaya O.A."/>
            <person name="Elcheninov A.G."/>
            <person name="Petrova N.F."/>
            <person name="Zavarzina D.G."/>
            <person name="Kublanov I.V."/>
            <person name="Merkel A.Y."/>
        </authorList>
    </citation>
    <scope>NUCLEOTIDE SEQUENCE</scope>
    <source>
        <strain evidence="2">09-Me</strain>
    </source>
</reference>
<dbReference type="Gene3D" id="3.40.50.300">
    <property type="entry name" value="P-loop containing nucleotide triphosphate hydrolases"/>
    <property type="match status" value="1"/>
</dbReference>
<dbReference type="InterPro" id="IPR027417">
    <property type="entry name" value="P-loop_NTPase"/>
</dbReference>
<proteinExistence type="predicted"/>
<dbReference type="SMART" id="SM00255">
    <property type="entry name" value="TIR"/>
    <property type="match status" value="1"/>
</dbReference>
<keyword evidence="2" id="KW-0675">Receptor</keyword>
<evidence type="ECO:0000313" key="2">
    <source>
        <dbReference type="EMBL" id="MDF1612615.1"/>
    </source>
</evidence>
<dbReference type="Gene3D" id="3.40.50.10140">
    <property type="entry name" value="Toll/interleukin-1 receptor homology (TIR) domain"/>
    <property type="match status" value="1"/>
</dbReference>
<dbReference type="SUPFAM" id="SSF52540">
    <property type="entry name" value="P-loop containing nucleoside triphosphate hydrolases"/>
    <property type="match status" value="1"/>
</dbReference>
<dbReference type="Proteomes" id="UP001221302">
    <property type="component" value="Unassembled WGS sequence"/>
</dbReference>
<dbReference type="Pfam" id="PF24406">
    <property type="entry name" value="nSTAND_NTPase4"/>
    <property type="match status" value="1"/>
</dbReference>
<dbReference type="SUPFAM" id="SSF52200">
    <property type="entry name" value="Toll/Interleukin receptor TIR domain"/>
    <property type="match status" value="1"/>
</dbReference>
<sequence>MAVSVFISYSHKDEVHRIQLENHLSLLKREKIIETWHDRKILASMDFKNEIDSHLESSTIILFLISSDFIASDYCYEIEMQKAIQQHKANVSLIIPIVLRPCDWQSLEISKFQGLPKDVKPITTWDNIDEAWLDVVKGLRLLIKEFVNNKAETTSEKNSYNNCIVPEFNEWLLDTGIKFQHRFKEKVLLPDLFIYPDIREVSDDLNLFDNIISASSLTKKINHNCIIGDEQIGKTSLCKMYFFDLYNSGFHPILLKGKTINSANLDDILDKAVKEEYYCDCKDDVINGNSVIIIDDFDKVKLNKKYRTKLVENITNRFDKVILTVSSTFRIELFDADYLKNFRVDELLTFGNARRLEIIQKWISLGQEETIDEEYLFRQTDLTKLHIDTFVRKNIVPSKPVFILSILQVLESFTPNNLELTSYGHCYEYLIVTFLKKININVKEIGTYVNYLTELAFFLFQSKSQFIAHKELDEFRRNYSEKYLTINHQVIISNLEKSGIIIQTDKGYGFNYRYIYYFYVAKYLSDHYIEDKIVQGIFSNLVANLHKEENANIIIFLTHHTKNPDILATLQLEMMSVLEKQAEATLMNDELKFLSDFIQSIPKLIIEHKDPQEERIVNQKNIDAIEYIENGNEDQEDELTENEAYRIINKTFKSIEIIGQIIRNRHSSLPKTTLYEITDNSYGIGLRFLKFFLDLSDKFKLEIIEYIKDIFIKHPKVSDEQVEKDARNTFLFLTYGMIFSVLKKISLSLGSTEAKEVYDKIESIRNTPATILINVSIDLLFGKDINVDALAKKYELLEGNIVAQRLFKESVIQHIYMYQAPYDKKQQIAAKFNIPMKSQLLIDNNKDSKIF</sequence>
<name>A0AAE3TD55_9BACT</name>
<evidence type="ECO:0000259" key="1">
    <source>
        <dbReference type="PROSITE" id="PS50104"/>
    </source>
</evidence>
<dbReference type="InterPro" id="IPR057123">
    <property type="entry name" value="STAND_NTPase4_dom"/>
</dbReference>
<dbReference type="Pfam" id="PF13676">
    <property type="entry name" value="TIR_2"/>
    <property type="match status" value="1"/>
</dbReference>
<accession>A0AAE3TD55</accession>
<evidence type="ECO:0000313" key="3">
    <source>
        <dbReference type="Proteomes" id="UP001221302"/>
    </source>
</evidence>
<comment type="caution">
    <text evidence="2">The sequence shown here is derived from an EMBL/GenBank/DDBJ whole genome shotgun (WGS) entry which is preliminary data.</text>
</comment>
<dbReference type="AlphaFoldDB" id="A0AAE3TD55"/>